<comment type="caution">
    <text evidence="8">The sequence shown here is derived from an EMBL/GenBank/DDBJ whole genome shotgun (WGS) entry which is preliminary data.</text>
</comment>
<dbReference type="Gene3D" id="2.40.128.260">
    <property type="entry name" value="Type IV secretion system, VirB10/TraB/TrbI"/>
    <property type="match status" value="2"/>
</dbReference>
<gene>
    <name evidence="8" type="primary">virB10</name>
    <name evidence="8" type="ORF">ACFMB1_09370</name>
</gene>
<keyword evidence="5" id="KW-1133">Transmembrane helix</keyword>
<keyword evidence="4" id="KW-0812">Transmembrane</keyword>
<proteinExistence type="inferred from homology"/>
<evidence type="ECO:0000256" key="7">
    <source>
        <dbReference type="SAM" id="Coils"/>
    </source>
</evidence>
<evidence type="ECO:0000256" key="4">
    <source>
        <dbReference type="ARBA" id="ARBA00022692"/>
    </source>
</evidence>
<dbReference type="InterPro" id="IPR042217">
    <property type="entry name" value="T4SS_VirB10/TrbI"/>
</dbReference>
<protein>
    <submittedName>
        <fullName evidence="8">Type IV secretion system protein VirB10</fullName>
    </submittedName>
</protein>
<evidence type="ECO:0000256" key="5">
    <source>
        <dbReference type="ARBA" id="ARBA00022989"/>
    </source>
</evidence>
<dbReference type="NCBIfam" id="NF038091">
    <property type="entry name" value="T4SS_VirB10"/>
    <property type="match status" value="1"/>
</dbReference>
<reference evidence="8 9" key="1">
    <citation type="submission" date="2024-09" db="EMBL/GenBank/DDBJ databases">
        <authorList>
            <person name="Zhang Z.-H."/>
        </authorList>
    </citation>
    <scope>NUCLEOTIDE SEQUENCE [LARGE SCALE GENOMIC DNA]</scope>
    <source>
        <strain evidence="8 9">HHTR114</strain>
    </source>
</reference>
<dbReference type="Pfam" id="PF03743">
    <property type="entry name" value="TrbI"/>
    <property type="match status" value="1"/>
</dbReference>
<evidence type="ECO:0000256" key="6">
    <source>
        <dbReference type="ARBA" id="ARBA00023136"/>
    </source>
</evidence>
<keyword evidence="7" id="KW-0175">Coiled coil</keyword>
<evidence type="ECO:0000256" key="3">
    <source>
        <dbReference type="ARBA" id="ARBA00022475"/>
    </source>
</evidence>
<dbReference type="EMBL" id="JBHPON010000001">
    <property type="protein sequence ID" value="MFC6035751.1"/>
    <property type="molecule type" value="Genomic_DNA"/>
</dbReference>
<evidence type="ECO:0000313" key="8">
    <source>
        <dbReference type="EMBL" id="MFC6035751.1"/>
    </source>
</evidence>
<accession>A0ABW1KYP7</accession>
<dbReference type="CDD" id="cd16429">
    <property type="entry name" value="VirB10"/>
    <property type="match status" value="1"/>
</dbReference>
<sequence>MSKSALDAANAYAMPRVAESSSDRLTGFLGATVLLMLGLFVFNQLSKGRETASIDALMAETRAQLDVAQSQAEQARREAMQAQAQARRAEQRAAVNARAPVRQAVAMNNDGAPGQANLRSPALVVDNSRAGTGGGGEAGDPAGAVANAVNGLTASDVFAQRVGAAGPETVRATMIEDMSRVVPQGTIVSGVLETAINSDLPGFARAIVSENIRSLDNRFVLIPRGSRLIGQYRSGLAVGESRAFVIWTRLLTPDGVSIELASPATDTLGRAGLDGKVNRHFFQRFGSAILLSVIDVGANALIYDNNSSIVIGSTSEAQAVAAQALSQQINIPPTITVKQGTEIRIFLARDLYFPTFDEAGGLRP</sequence>
<comment type="subcellular location">
    <subcellularLocation>
        <location evidence="1">Cell membrane</location>
        <topology evidence="1">Single-pass membrane protein</topology>
    </subcellularLocation>
</comment>
<dbReference type="RefSeq" id="WP_379878702.1">
    <property type="nucleotide sequence ID" value="NZ_JBHPON010000001.1"/>
</dbReference>
<keyword evidence="6" id="KW-0472">Membrane</keyword>
<dbReference type="InterPro" id="IPR047695">
    <property type="entry name" value="T4SS_VirB10/PtlG"/>
</dbReference>
<name>A0ABW1KYP7_9PROT</name>
<evidence type="ECO:0000313" key="9">
    <source>
        <dbReference type="Proteomes" id="UP001596116"/>
    </source>
</evidence>
<feature type="coiled-coil region" evidence="7">
    <location>
        <begin position="58"/>
        <end position="92"/>
    </location>
</feature>
<keyword evidence="9" id="KW-1185">Reference proteome</keyword>
<keyword evidence="3" id="KW-1003">Cell membrane</keyword>
<comment type="similarity">
    <text evidence="2">Belongs to the TrbI/VirB10 family.</text>
</comment>
<evidence type="ECO:0000256" key="1">
    <source>
        <dbReference type="ARBA" id="ARBA00004162"/>
    </source>
</evidence>
<evidence type="ECO:0000256" key="2">
    <source>
        <dbReference type="ARBA" id="ARBA00010265"/>
    </source>
</evidence>
<dbReference type="InterPro" id="IPR005498">
    <property type="entry name" value="T4SS_VirB10/TraB/TrbI"/>
</dbReference>
<dbReference type="Proteomes" id="UP001596116">
    <property type="component" value="Unassembled WGS sequence"/>
</dbReference>
<organism evidence="8 9">
    <name type="scientific">Hyphococcus aureus</name>
    <dbReference type="NCBI Taxonomy" id="2666033"/>
    <lineage>
        <taxon>Bacteria</taxon>
        <taxon>Pseudomonadati</taxon>
        <taxon>Pseudomonadota</taxon>
        <taxon>Alphaproteobacteria</taxon>
        <taxon>Parvularculales</taxon>
        <taxon>Parvularculaceae</taxon>
        <taxon>Hyphococcus</taxon>
    </lineage>
</organism>